<proteinExistence type="inferred from homology"/>
<feature type="domain" description="Thioester reductase (TE)" evidence="3">
    <location>
        <begin position="19"/>
        <end position="71"/>
    </location>
</feature>
<organism evidence="4 5">
    <name type="scientific">Psylliodes chrysocephalus</name>
    <dbReference type="NCBI Taxonomy" id="3402493"/>
    <lineage>
        <taxon>Eukaryota</taxon>
        <taxon>Metazoa</taxon>
        <taxon>Ecdysozoa</taxon>
        <taxon>Arthropoda</taxon>
        <taxon>Hexapoda</taxon>
        <taxon>Insecta</taxon>
        <taxon>Pterygota</taxon>
        <taxon>Neoptera</taxon>
        <taxon>Endopterygota</taxon>
        <taxon>Coleoptera</taxon>
        <taxon>Polyphaga</taxon>
        <taxon>Cucujiformia</taxon>
        <taxon>Chrysomeloidea</taxon>
        <taxon>Chrysomelidae</taxon>
        <taxon>Galerucinae</taxon>
        <taxon>Alticini</taxon>
        <taxon>Psylliodes</taxon>
    </lineage>
</organism>
<feature type="compositionally biased region" description="Basic and acidic residues" evidence="2">
    <location>
        <begin position="86"/>
        <end position="96"/>
    </location>
</feature>
<evidence type="ECO:0000313" key="4">
    <source>
        <dbReference type="EMBL" id="CAH1107545.1"/>
    </source>
</evidence>
<dbReference type="Proteomes" id="UP001153636">
    <property type="component" value="Chromosome 22"/>
</dbReference>
<protein>
    <recommendedName>
        <fullName evidence="1">Fatty acyl-CoA reductase</fullName>
        <ecNumber evidence="1">1.2.1.84</ecNumber>
    </recommendedName>
</protein>
<dbReference type="EC" id="1.2.1.84" evidence="1"/>
<keyword evidence="1" id="KW-0444">Lipid biosynthesis</keyword>
<dbReference type="SUPFAM" id="SSF51735">
    <property type="entry name" value="NAD(P)-binding Rossmann-fold domains"/>
    <property type="match status" value="1"/>
</dbReference>
<dbReference type="Gene3D" id="3.40.50.720">
    <property type="entry name" value="NAD(P)-binding Rossmann-like Domain"/>
    <property type="match status" value="1"/>
</dbReference>
<dbReference type="GO" id="GO:0080019">
    <property type="term" value="F:alcohol-forming very long-chain fatty acyl-CoA reductase activity"/>
    <property type="evidence" value="ECO:0007669"/>
    <property type="project" value="InterPro"/>
</dbReference>
<dbReference type="InterPro" id="IPR013120">
    <property type="entry name" value="FAR_NAD-bd"/>
</dbReference>
<keyword evidence="5" id="KW-1185">Reference proteome</keyword>
<dbReference type="GO" id="GO:0035336">
    <property type="term" value="P:long-chain fatty-acyl-CoA metabolic process"/>
    <property type="evidence" value="ECO:0007669"/>
    <property type="project" value="TreeGrafter"/>
</dbReference>
<feature type="region of interest" description="Disordered" evidence="2">
    <location>
        <begin position="81"/>
        <end position="100"/>
    </location>
</feature>
<dbReference type="GO" id="GO:0102965">
    <property type="term" value="F:alcohol-forming long-chain fatty acyl-CoA reductase activity"/>
    <property type="evidence" value="ECO:0007669"/>
    <property type="project" value="UniProtKB-EC"/>
</dbReference>
<gene>
    <name evidence="4" type="ORF">PSYICH_LOCUS8212</name>
</gene>
<keyword evidence="1" id="KW-0560">Oxidoreductase</keyword>
<dbReference type="InterPro" id="IPR026055">
    <property type="entry name" value="FAR"/>
</dbReference>
<comment type="function">
    <text evidence="1">Catalyzes the reduction of fatty acyl-CoA to fatty alcohols.</text>
</comment>
<keyword evidence="1" id="KW-0443">Lipid metabolism</keyword>
<evidence type="ECO:0000256" key="1">
    <source>
        <dbReference type="RuleBase" id="RU363097"/>
    </source>
</evidence>
<evidence type="ECO:0000256" key="2">
    <source>
        <dbReference type="SAM" id="MobiDB-lite"/>
    </source>
</evidence>
<dbReference type="GO" id="GO:0005777">
    <property type="term" value="C:peroxisome"/>
    <property type="evidence" value="ECO:0007669"/>
    <property type="project" value="TreeGrafter"/>
</dbReference>
<comment type="similarity">
    <text evidence="1">Belongs to the fatty acyl-CoA reductase family.</text>
</comment>
<keyword evidence="1" id="KW-0521">NADP</keyword>
<accession>A0A9P0CXB8</accession>
<dbReference type="InterPro" id="IPR036291">
    <property type="entry name" value="NAD(P)-bd_dom_sf"/>
</dbReference>
<dbReference type="PANTHER" id="PTHR11011">
    <property type="entry name" value="MALE STERILITY PROTEIN 2-RELATED"/>
    <property type="match status" value="1"/>
</dbReference>
<reference evidence="4" key="1">
    <citation type="submission" date="2022-01" db="EMBL/GenBank/DDBJ databases">
        <authorList>
            <person name="King R."/>
        </authorList>
    </citation>
    <scope>NUCLEOTIDE SEQUENCE</scope>
</reference>
<evidence type="ECO:0000259" key="3">
    <source>
        <dbReference type="Pfam" id="PF07993"/>
    </source>
</evidence>
<name>A0A9P0CXB8_9CUCU</name>
<dbReference type="EMBL" id="OV651834">
    <property type="protein sequence ID" value="CAH1107545.1"/>
    <property type="molecule type" value="Genomic_DNA"/>
</dbReference>
<dbReference type="Pfam" id="PF07993">
    <property type="entry name" value="NAD_binding_4"/>
    <property type="match status" value="1"/>
</dbReference>
<dbReference type="OrthoDB" id="6612291at2759"/>
<evidence type="ECO:0000313" key="5">
    <source>
        <dbReference type="Proteomes" id="UP001153636"/>
    </source>
</evidence>
<dbReference type="PANTHER" id="PTHR11011:SF60">
    <property type="entry name" value="FATTY ACYL-COA REDUCTASE-RELATED"/>
    <property type="match status" value="1"/>
</dbReference>
<dbReference type="AlphaFoldDB" id="A0A9P0CXB8"/>
<comment type="catalytic activity">
    <reaction evidence="1">
        <text>a long-chain fatty acyl-CoA + 2 NADPH + 2 H(+) = a long-chain primary fatty alcohol + 2 NADP(+) + CoA</text>
        <dbReference type="Rhea" id="RHEA:52716"/>
        <dbReference type="ChEBI" id="CHEBI:15378"/>
        <dbReference type="ChEBI" id="CHEBI:57287"/>
        <dbReference type="ChEBI" id="CHEBI:57783"/>
        <dbReference type="ChEBI" id="CHEBI:58349"/>
        <dbReference type="ChEBI" id="CHEBI:77396"/>
        <dbReference type="ChEBI" id="CHEBI:83139"/>
        <dbReference type="EC" id="1.2.1.84"/>
    </reaction>
</comment>
<sequence length="175" mass="21271">MEKTETPIQKFYKNANVFITGGTGFLGKILIEKLLRSTEVNTLYILIRKKRDEDIKSRCEKIFDNEITIMAKITDKLIEKRRRQKRESEQRRRETIRNNPELYEQAKQKERERYYKRKVEGKIKSVNQLNNREKRHVRKQWIKNSKKYRDNLKAVDRERIPTSCRLFGKLQLQIL</sequence>